<accession>A0A4S2LC00</accession>
<name>A0A4S2LC00_OPIFE</name>
<keyword evidence="1" id="KW-0732">Signal</keyword>
<feature type="signal peptide" evidence="1">
    <location>
        <begin position="1"/>
        <end position="22"/>
    </location>
</feature>
<protein>
    <submittedName>
        <fullName evidence="2">Uncharacterized protein</fullName>
    </submittedName>
</protein>
<evidence type="ECO:0000256" key="1">
    <source>
        <dbReference type="SAM" id="SignalP"/>
    </source>
</evidence>
<gene>
    <name evidence="2" type="ORF">CRM22_008399</name>
</gene>
<dbReference type="Proteomes" id="UP000308267">
    <property type="component" value="Unassembled WGS sequence"/>
</dbReference>
<reference evidence="2 3" key="1">
    <citation type="journal article" date="2019" name="BMC Genomics">
        <title>New insights from Opisthorchis felineus genome: update on genomics of the epidemiologically important liver flukes.</title>
        <authorList>
            <person name="Ershov N.I."/>
            <person name="Mordvinov V.A."/>
            <person name="Prokhortchouk E.B."/>
            <person name="Pakharukova M.Y."/>
            <person name="Gunbin K.V."/>
            <person name="Ustyantsev K."/>
            <person name="Genaev M.A."/>
            <person name="Blinov A.G."/>
            <person name="Mazur A."/>
            <person name="Boulygina E."/>
            <person name="Tsygankova S."/>
            <person name="Khrameeva E."/>
            <person name="Chekanov N."/>
            <person name="Fan G."/>
            <person name="Xiao A."/>
            <person name="Zhang H."/>
            <person name="Xu X."/>
            <person name="Yang H."/>
            <person name="Solovyev V."/>
            <person name="Lee S.M."/>
            <person name="Liu X."/>
            <person name="Afonnikov D.A."/>
            <person name="Skryabin K.G."/>
        </authorList>
    </citation>
    <scope>NUCLEOTIDE SEQUENCE [LARGE SCALE GENOMIC DNA]</scope>
    <source>
        <strain evidence="2">AK-0245</strain>
        <tissue evidence="2">Whole organism</tissue>
    </source>
</reference>
<comment type="caution">
    <text evidence="2">The sequence shown here is derived from an EMBL/GenBank/DDBJ whole genome shotgun (WGS) entry which is preliminary data.</text>
</comment>
<proteinExistence type="predicted"/>
<evidence type="ECO:0000313" key="2">
    <source>
        <dbReference type="EMBL" id="TGZ60641.1"/>
    </source>
</evidence>
<organism evidence="2 3">
    <name type="scientific">Opisthorchis felineus</name>
    <dbReference type="NCBI Taxonomy" id="147828"/>
    <lineage>
        <taxon>Eukaryota</taxon>
        <taxon>Metazoa</taxon>
        <taxon>Spiralia</taxon>
        <taxon>Lophotrochozoa</taxon>
        <taxon>Platyhelminthes</taxon>
        <taxon>Trematoda</taxon>
        <taxon>Digenea</taxon>
        <taxon>Opisthorchiida</taxon>
        <taxon>Opisthorchiata</taxon>
        <taxon>Opisthorchiidae</taxon>
        <taxon>Opisthorchis</taxon>
    </lineage>
</organism>
<dbReference type="EMBL" id="SJOL01008319">
    <property type="protein sequence ID" value="TGZ60641.1"/>
    <property type="molecule type" value="Genomic_DNA"/>
</dbReference>
<feature type="chain" id="PRO_5020946010" evidence="1">
    <location>
        <begin position="23"/>
        <end position="73"/>
    </location>
</feature>
<keyword evidence="3" id="KW-1185">Reference proteome</keyword>
<dbReference type="AlphaFoldDB" id="A0A4S2LC00"/>
<evidence type="ECO:0000313" key="3">
    <source>
        <dbReference type="Proteomes" id="UP000308267"/>
    </source>
</evidence>
<sequence length="73" mass="8602">MRFGILALLLAIAVLLVHSVESQTSEPSTSESLGTTRRIRRVPFHDCMHKWAKWRRMGPWDDDRDDDERDYDD</sequence>